<dbReference type="InterPro" id="IPR056509">
    <property type="entry name" value="Imm33-like"/>
</dbReference>
<dbReference type="AlphaFoldDB" id="A0A430HC68"/>
<sequence length="88" mass="9805">MKAGLALGTFHLMPIRGVRVVPENGVDGWYIYGGDHSEDADFYKPVHQSHLAELLPQVLPYLALAPGYNFIIDDEGYEDVWYEPGTPA</sequence>
<protein>
    <recommendedName>
        <fullName evidence="1">Imm33-like domain-containing protein</fullName>
    </recommendedName>
</protein>
<organism evidence="2 3">
    <name type="scientific">Massilia atriviolacea</name>
    <dbReference type="NCBI Taxonomy" id="2495579"/>
    <lineage>
        <taxon>Bacteria</taxon>
        <taxon>Pseudomonadati</taxon>
        <taxon>Pseudomonadota</taxon>
        <taxon>Betaproteobacteria</taxon>
        <taxon>Burkholderiales</taxon>
        <taxon>Oxalobacteraceae</taxon>
        <taxon>Telluria group</taxon>
        <taxon>Massilia</taxon>
    </lineage>
</organism>
<comment type="caution">
    <text evidence="2">The sequence shown here is derived from an EMBL/GenBank/DDBJ whole genome shotgun (WGS) entry which is preliminary data.</text>
</comment>
<dbReference type="Pfam" id="PF24719">
    <property type="entry name" value="Imm33-like"/>
    <property type="match status" value="1"/>
</dbReference>
<evidence type="ECO:0000313" key="3">
    <source>
        <dbReference type="Proteomes" id="UP000278085"/>
    </source>
</evidence>
<dbReference type="OrthoDB" id="7063432at2"/>
<accession>A0A430HC68</accession>
<name>A0A430HC68_9BURK</name>
<reference evidence="2 3" key="1">
    <citation type="submission" date="2018-12" db="EMBL/GenBank/DDBJ databases">
        <authorList>
            <person name="Yang E."/>
        </authorList>
    </citation>
    <scope>NUCLEOTIDE SEQUENCE [LARGE SCALE GENOMIC DNA]</scope>
    <source>
        <strain evidence="2 3">SOD</strain>
    </source>
</reference>
<feature type="domain" description="Imm33-like" evidence="1">
    <location>
        <begin position="2"/>
        <end position="82"/>
    </location>
</feature>
<dbReference type="Proteomes" id="UP000278085">
    <property type="component" value="Unassembled WGS sequence"/>
</dbReference>
<evidence type="ECO:0000259" key="1">
    <source>
        <dbReference type="Pfam" id="PF24719"/>
    </source>
</evidence>
<keyword evidence="3" id="KW-1185">Reference proteome</keyword>
<proteinExistence type="predicted"/>
<evidence type="ECO:0000313" key="2">
    <source>
        <dbReference type="EMBL" id="RSZ55126.1"/>
    </source>
</evidence>
<gene>
    <name evidence="2" type="ORF">EJB06_31125</name>
</gene>
<dbReference type="EMBL" id="RXLQ01000038">
    <property type="protein sequence ID" value="RSZ55126.1"/>
    <property type="molecule type" value="Genomic_DNA"/>
</dbReference>